<gene>
    <name evidence="5" type="ORF">DXA50_20375</name>
</gene>
<protein>
    <submittedName>
        <fullName evidence="5">Site-specific integrase</fullName>
    </submittedName>
</protein>
<dbReference type="InterPro" id="IPR002104">
    <property type="entry name" value="Integrase_catalytic"/>
</dbReference>
<keyword evidence="3" id="KW-0233">DNA recombination</keyword>
<comment type="similarity">
    <text evidence="1">Belongs to the 'phage' integrase family.</text>
</comment>
<dbReference type="InterPro" id="IPR010998">
    <property type="entry name" value="Integrase_recombinase_N"/>
</dbReference>
<dbReference type="Pfam" id="PF17293">
    <property type="entry name" value="Arm-DNA-bind_5"/>
    <property type="match status" value="1"/>
</dbReference>
<dbReference type="Pfam" id="PF00589">
    <property type="entry name" value="Phage_integrase"/>
    <property type="match status" value="1"/>
</dbReference>
<dbReference type="RefSeq" id="WP_117722716.1">
    <property type="nucleotide sequence ID" value="NZ_CAUGOG010000008.1"/>
</dbReference>
<feature type="domain" description="Tyr recombinase" evidence="4">
    <location>
        <begin position="218"/>
        <end position="415"/>
    </location>
</feature>
<dbReference type="InterPro" id="IPR025269">
    <property type="entry name" value="SAM-like_dom"/>
</dbReference>
<dbReference type="PANTHER" id="PTHR30349">
    <property type="entry name" value="PHAGE INTEGRASE-RELATED"/>
    <property type="match status" value="1"/>
</dbReference>
<dbReference type="Proteomes" id="UP000286063">
    <property type="component" value="Unassembled WGS sequence"/>
</dbReference>
<dbReference type="PROSITE" id="PS51898">
    <property type="entry name" value="TYR_RECOMBINASE"/>
    <property type="match status" value="1"/>
</dbReference>
<reference evidence="5 6" key="1">
    <citation type="submission" date="2018-08" db="EMBL/GenBank/DDBJ databases">
        <title>A genome reference for cultivated species of the human gut microbiota.</title>
        <authorList>
            <person name="Zou Y."/>
            <person name="Xue W."/>
            <person name="Luo G."/>
        </authorList>
    </citation>
    <scope>NUCLEOTIDE SEQUENCE [LARGE SCALE GENOMIC DNA]</scope>
    <source>
        <strain evidence="5 6">OF02-7</strain>
    </source>
</reference>
<sequence>MASFKILLYRSRRSQRKDGSYPVCLRVTKNGKIKYISLKLHALENQWDDGAGRYKSDKRLTSSCKEYNALLSRYEARVSDVERKFDEDCIDWTLNQFEERFKGYAKRGKVLEYLHRHVQVLQDTGHTGNSNCYTQLSHMLELFDKKLKDRVFSEVDIKYVKSFDVFLQKRGCVGNTRKYYLKSLRAILNKAIQDNEASQHTYPFGKGGFEINSLEEETDKRYLSEEDLEKIKTGPLNTETGEYTRKLFLFSYYCFGMSFIDMAYLTRENVKEINSHEYIVYKRQKIKHQKNVKPIQIPLTGNLKEILEWFRVNTLLTGDYLLPVVSRDYTGETLYKHIRDRYRRYSKNLKAMAEELNITSIKLTSYVSRHTMAMTLQNKEVQREVISQVLGHKDLATTNVYLDSFKTDVIDNAAKLL</sequence>
<dbReference type="EMBL" id="QSCR01000083">
    <property type="protein sequence ID" value="RGY10363.1"/>
    <property type="molecule type" value="Genomic_DNA"/>
</dbReference>
<evidence type="ECO:0000313" key="6">
    <source>
        <dbReference type="Proteomes" id="UP000286063"/>
    </source>
</evidence>
<dbReference type="OrthoDB" id="5326076at2"/>
<evidence type="ECO:0000313" key="5">
    <source>
        <dbReference type="EMBL" id="RGY10363.1"/>
    </source>
</evidence>
<dbReference type="Gene3D" id="1.10.150.130">
    <property type="match status" value="1"/>
</dbReference>
<dbReference type="CDD" id="cd01185">
    <property type="entry name" value="INTN1_C_like"/>
    <property type="match status" value="1"/>
</dbReference>
<evidence type="ECO:0000256" key="2">
    <source>
        <dbReference type="ARBA" id="ARBA00023125"/>
    </source>
</evidence>
<dbReference type="InterPro" id="IPR050090">
    <property type="entry name" value="Tyrosine_recombinase_XerCD"/>
</dbReference>
<dbReference type="InterPro" id="IPR013762">
    <property type="entry name" value="Integrase-like_cat_sf"/>
</dbReference>
<dbReference type="GO" id="GO:0015074">
    <property type="term" value="P:DNA integration"/>
    <property type="evidence" value="ECO:0007669"/>
    <property type="project" value="InterPro"/>
</dbReference>
<organism evidence="5 6">
    <name type="scientific">Butyricimonas virosa</name>
    <dbReference type="NCBI Taxonomy" id="544645"/>
    <lineage>
        <taxon>Bacteria</taxon>
        <taxon>Pseudomonadati</taxon>
        <taxon>Bacteroidota</taxon>
        <taxon>Bacteroidia</taxon>
        <taxon>Bacteroidales</taxon>
        <taxon>Odoribacteraceae</taxon>
        <taxon>Butyricimonas</taxon>
    </lineage>
</organism>
<name>A0A413IHA6_9BACT</name>
<dbReference type="PANTHER" id="PTHR30349:SF64">
    <property type="entry name" value="PROPHAGE INTEGRASE INTD-RELATED"/>
    <property type="match status" value="1"/>
</dbReference>
<comment type="caution">
    <text evidence="5">The sequence shown here is derived from an EMBL/GenBank/DDBJ whole genome shotgun (WGS) entry which is preliminary data.</text>
</comment>
<dbReference type="SUPFAM" id="SSF56349">
    <property type="entry name" value="DNA breaking-rejoining enzymes"/>
    <property type="match status" value="1"/>
</dbReference>
<dbReference type="InterPro" id="IPR011010">
    <property type="entry name" value="DNA_brk_join_enz"/>
</dbReference>
<evidence type="ECO:0000256" key="3">
    <source>
        <dbReference type="ARBA" id="ARBA00023172"/>
    </source>
</evidence>
<accession>A0A413IHA6</accession>
<dbReference type="GO" id="GO:0003677">
    <property type="term" value="F:DNA binding"/>
    <property type="evidence" value="ECO:0007669"/>
    <property type="project" value="UniProtKB-KW"/>
</dbReference>
<dbReference type="InterPro" id="IPR035386">
    <property type="entry name" value="Arm-DNA-bind_5"/>
</dbReference>
<dbReference type="Gene3D" id="1.10.443.10">
    <property type="entry name" value="Intergrase catalytic core"/>
    <property type="match status" value="1"/>
</dbReference>
<evidence type="ECO:0000259" key="4">
    <source>
        <dbReference type="PROSITE" id="PS51898"/>
    </source>
</evidence>
<dbReference type="Pfam" id="PF13102">
    <property type="entry name" value="Phage_int_SAM_5"/>
    <property type="match status" value="1"/>
</dbReference>
<proteinExistence type="inferred from homology"/>
<keyword evidence="2" id="KW-0238">DNA-binding</keyword>
<evidence type="ECO:0000256" key="1">
    <source>
        <dbReference type="ARBA" id="ARBA00008857"/>
    </source>
</evidence>
<dbReference type="AlphaFoldDB" id="A0A413IHA6"/>
<dbReference type="GO" id="GO:0006310">
    <property type="term" value="P:DNA recombination"/>
    <property type="evidence" value="ECO:0007669"/>
    <property type="project" value="UniProtKB-KW"/>
</dbReference>